<evidence type="ECO:0000256" key="2">
    <source>
        <dbReference type="SAM" id="SignalP"/>
    </source>
</evidence>
<feature type="chain" id="PRO_5046412182" evidence="2">
    <location>
        <begin position="20"/>
        <end position="155"/>
    </location>
</feature>
<feature type="compositionally biased region" description="Low complexity" evidence="1">
    <location>
        <begin position="23"/>
        <end position="37"/>
    </location>
</feature>
<feature type="signal peptide" evidence="2">
    <location>
        <begin position="1"/>
        <end position="19"/>
    </location>
</feature>
<name>A0ABN7AN36_9HEMI</name>
<keyword evidence="4" id="KW-1185">Reference proteome</keyword>
<evidence type="ECO:0000313" key="4">
    <source>
        <dbReference type="Proteomes" id="UP001307889"/>
    </source>
</evidence>
<feature type="region of interest" description="Disordered" evidence="1">
    <location>
        <begin position="23"/>
        <end position="44"/>
    </location>
</feature>
<keyword evidence="2" id="KW-0732">Signal</keyword>
<dbReference type="InterPro" id="IPR036728">
    <property type="entry name" value="PBP_GOBP_sf"/>
</dbReference>
<reference evidence="3 4" key="1">
    <citation type="submission" date="2023-09" db="EMBL/GenBank/DDBJ databases">
        <title>Nesidiocoris tenuis whole genome shotgun sequence.</title>
        <authorList>
            <person name="Shibata T."/>
            <person name="Shimoda M."/>
            <person name="Kobayashi T."/>
            <person name="Uehara T."/>
        </authorList>
    </citation>
    <scope>NUCLEOTIDE SEQUENCE [LARGE SCALE GENOMIC DNA]</scope>
    <source>
        <strain evidence="3 4">Japan</strain>
    </source>
</reference>
<dbReference type="EMBL" id="AP028912">
    <property type="protein sequence ID" value="BES93636.1"/>
    <property type="molecule type" value="Genomic_DNA"/>
</dbReference>
<organism evidence="3 4">
    <name type="scientific">Nesidiocoris tenuis</name>
    <dbReference type="NCBI Taxonomy" id="355587"/>
    <lineage>
        <taxon>Eukaryota</taxon>
        <taxon>Metazoa</taxon>
        <taxon>Ecdysozoa</taxon>
        <taxon>Arthropoda</taxon>
        <taxon>Hexapoda</taxon>
        <taxon>Insecta</taxon>
        <taxon>Pterygota</taxon>
        <taxon>Neoptera</taxon>
        <taxon>Paraneoptera</taxon>
        <taxon>Hemiptera</taxon>
        <taxon>Heteroptera</taxon>
        <taxon>Panheteroptera</taxon>
        <taxon>Cimicomorpha</taxon>
        <taxon>Miridae</taxon>
        <taxon>Dicyphina</taxon>
        <taxon>Nesidiocoris</taxon>
    </lineage>
</organism>
<evidence type="ECO:0000256" key="1">
    <source>
        <dbReference type="SAM" id="MobiDB-lite"/>
    </source>
</evidence>
<evidence type="ECO:0000313" key="3">
    <source>
        <dbReference type="EMBL" id="BES93636.1"/>
    </source>
</evidence>
<dbReference type="InterPro" id="IPR006170">
    <property type="entry name" value="PBP/GOBP"/>
</dbReference>
<proteinExistence type="predicted"/>
<dbReference type="Proteomes" id="UP001307889">
    <property type="component" value="Chromosome 4"/>
</dbReference>
<protein>
    <submittedName>
        <fullName evidence="3">Uncharacterized protein</fullName>
    </submittedName>
</protein>
<dbReference type="SMART" id="SM00708">
    <property type="entry name" value="PhBP"/>
    <property type="match status" value="1"/>
</dbReference>
<gene>
    <name evidence="3" type="ORF">NTJ_06445</name>
</gene>
<dbReference type="Pfam" id="PF01395">
    <property type="entry name" value="PBP_GOBP"/>
    <property type="match status" value="1"/>
</dbReference>
<dbReference type="SUPFAM" id="SSF47565">
    <property type="entry name" value="Insect pheromone/odorant-binding proteins"/>
    <property type="match status" value="1"/>
</dbReference>
<dbReference type="Gene3D" id="1.10.238.20">
    <property type="entry name" value="Pheromone/general odorant binding protein domain"/>
    <property type="match status" value="1"/>
</dbReference>
<accession>A0ABN7AN36</accession>
<dbReference type="CDD" id="cd23992">
    <property type="entry name" value="PBP_GOBP"/>
    <property type="match status" value="1"/>
</dbReference>
<sequence>MKIHVCVLLGLICLLDVEGVQRQTKQQKNKPQTKENQGPLKANDPKAAACISQTQASEDEVASFLRKEIPETDNGKCLLACYLDAKGVMSNGKFNSAGAQKIAARAYPNNVAKTGQVRHVLTHCGTVASRETEKCQLAYKLADCTTTLSDKFKLY</sequence>